<dbReference type="OrthoDB" id="8453045at2"/>
<dbReference type="Proteomes" id="UP000189796">
    <property type="component" value="Chromosome I"/>
</dbReference>
<dbReference type="AlphaFoldDB" id="A0A1M5NR50"/>
<organism evidence="1 2">
    <name type="scientific">Bradyrhizobium erythrophlei</name>
    <dbReference type="NCBI Taxonomy" id="1437360"/>
    <lineage>
        <taxon>Bacteria</taxon>
        <taxon>Pseudomonadati</taxon>
        <taxon>Pseudomonadota</taxon>
        <taxon>Alphaproteobacteria</taxon>
        <taxon>Hyphomicrobiales</taxon>
        <taxon>Nitrobacteraceae</taxon>
        <taxon>Bradyrhizobium</taxon>
    </lineage>
</organism>
<accession>A0A1M5NR50</accession>
<evidence type="ECO:0000313" key="2">
    <source>
        <dbReference type="Proteomes" id="UP000189796"/>
    </source>
</evidence>
<sequence length="78" mass="8246">MTTTTPAAGYIAATVPAQTVRVSDTTLFEVAMLQAGDPLQWVAIAELNGLIDPWIVAQEDILIPPVLPTGTQTGIWGQ</sequence>
<dbReference type="EMBL" id="LT670817">
    <property type="protein sequence ID" value="SHG92056.1"/>
    <property type="molecule type" value="Genomic_DNA"/>
</dbReference>
<proteinExistence type="predicted"/>
<evidence type="ECO:0008006" key="3">
    <source>
        <dbReference type="Google" id="ProtNLM"/>
    </source>
</evidence>
<evidence type="ECO:0000313" key="1">
    <source>
        <dbReference type="EMBL" id="SHG92056.1"/>
    </source>
</evidence>
<dbReference type="RefSeq" id="WP_079602032.1">
    <property type="nucleotide sequence ID" value="NZ_LT670817.1"/>
</dbReference>
<name>A0A1M5NR50_9BRAD</name>
<reference evidence="1 2" key="1">
    <citation type="submission" date="2016-11" db="EMBL/GenBank/DDBJ databases">
        <authorList>
            <person name="Jaros S."/>
            <person name="Januszkiewicz K."/>
            <person name="Wedrychowicz H."/>
        </authorList>
    </citation>
    <scope>NUCLEOTIDE SEQUENCE [LARGE SCALE GENOMIC DNA]</scope>
    <source>
        <strain evidence="1 2">GAS138</strain>
    </source>
</reference>
<gene>
    <name evidence="1" type="ORF">SAMN05443248_3088</name>
</gene>
<protein>
    <recommendedName>
        <fullName evidence="3">LysM domain-containing protein</fullName>
    </recommendedName>
</protein>